<proteinExistence type="predicted"/>
<evidence type="ECO:0000313" key="1">
    <source>
        <dbReference type="EMBL" id="KAJ8309839.1"/>
    </source>
</evidence>
<organism evidence="1 2">
    <name type="scientific">Tegillarca granosa</name>
    <name type="common">Malaysian cockle</name>
    <name type="synonym">Anadara granosa</name>
    <dbReference type="NCBI Taxonomy" id="220873"/>
    <lineage>
        <taxon>Eukaryota</taxon>
        <taxon>Metazoa</taxon>
        <taxon>Spiralia</taxon>
        <taxon>Lophotrochozoa</taxon>
        <taxon>Mollusca</taxon>
        <taxon>Bivalvia</taxon>
        <taxon>Autobranchia</taxon>
        <taxon>Pteriomorphia</taxon>
        <taxon>Arcoida</taxon>
        <taxon>Arcoidea</taxon>
        <taxon>Arcidae</taxon>
        <taxon>Tegillarca</taxon>
    </lineage>
</organism>
<sequence>MTDEREFCARSATKRRDKSGVCYNGKPIYLFKTKKKITNRILRFKHNRFNLTFQLGYNFSVDVHGTIHSLILPRAVHLHVKEPLFVAGCRCLGLLSKFISVPLWRLIESTGQMLNTFVHYEILFNF</sequence>
<evidence type="ECO:0000313" key="2">
    <source>
        <dbReference type="Proteomes" id="UP001217089"/>
    </source>
</evidence>
<keyword evidence="2" id="KW-1185">Reference proteome</keyword>
<name>A0ABQ9EXP3_TEGGR</name>
<comment type="caution">
    <text evidence="1">The sequence shown here is derived from an EMBL/GenBank/DDBJ whole genome shotgun (WGS) entry which is preliminary data.</text>
</comment>
<protein>
    <submittedName>
        <fullName evidence="1">Uncharacterized protein</fullName>
    </submittedName>
</protein>
<reference evidence="1 2" key="1">
    <citation type="submission" date="2022-12" db="EMBL/GenBank/DDBJ databases">
        <title>Chromosome-level genome of Tegillarca granosa.</title>
        <authorList>
            <person name="Kim J."/>
        </authorList>
    </citation>
    <scope>NUCLEOTIDE SEQUENCE [LARGE SCALE GENOMIC DNA]</scope>
    <source>
        <strain evidence="1">Teg-2019</strain>
        <tissue evidence="1">Adductor muscle</tissue>
    </source>
</reference>
<dbReference type="EMBL" id="JARBDR010000640">
    <property type="protein sequence ID" value="KAJ8309839.1"/>
    <property type="molecule type" value="Genomic_DNA"/>
</dbReference>
<gene>
    <name evidence="1" type="ORF">KUTeg_011704</name>
</gene>
<dbReference type="Proteomes" id="UP001217089">
    <property type="component" value="Unassembled WGS sequence"/>
</dbReference>
<accession>A0ABQ9EXP3</accession>